<comment type="caution">
    <text evidence="2">The sequence shown here is derived from an EMBL/GenBank/DDBJ whole genome shotgun (WGS) entry which is preliminary data.</text>
</comment>
<evidence type="ECO:0000313" key="2">
    <source>
        <dbReference type="EMBL" id="MBT1444135.1"/>
    </source>
</evidence>
<feature type="transmembrane region" description="Helical" evidence="1">
    <location>
        <begin position="39"/>
        <end position="55"/>
    </location>
</feature>
<dbReference type="PANTHER" id="PTHR31970:SF9">
    <property type="entry name" value="MOLYBDATE TRANSPORTER 2"/>
    <property type="match status" value="1"/>
</dbReference>
<evidence type="ECO:0000313" key="3">
    <source>
        <dbReference type="Proteomes" id="UP001195903"/>
    </source>
</evidence>
<dbReference type="InterPro" id="IPR031563">
    <property type="entry name" value="MOT1/MOT2"/>
</dbReference>
<feature type="transmembrane region" description="Helical" evidence="1">
    <location>
        <begin position="67"/>
        <end position="96"/>
    </location>
</feature>
<feature type="transmembrane region" description="Helical" evidence="1">
    <location>
        <begin position="132"/>
        <end position="149"/>
    </location>
</feature>
<accession>A0ABS5V138</accession>
<feature type="transmembrane region" description="Helical" evidence="1">
    <location>
        <begin position="156"/>
        <end position="175"/>
    </location>
</feature>
<dbReference type="PANTHER" id="PTHR31970">
    <property type="match status" value="1"/>
</dbReference>
<sequence>MPTPASRRLGDISGAFADLGTFLPLVLGLFALNGFSAERILLGFGLFALASAAYYRRPVPIQPMKIIAAMTIGLGLSPAVMEAGAMLMGIMLLVLALSGAITALARQLSQAVSVGLQLAIGLQLMHMGLSQMSQAWVIAIIALALLLFCRGNKASVAMVMIIAGGVLWQCLDAAPVSLPREPWQMTMPSAADWQFAALSLALPQLALTLTNAVIATSAMACEKFPDDKARLSPAHFGISSGLANLLLAPLGSIAMCHGAGGLAAQYSFGARTGLATAIFGAACLILALGWQYGLGDVLLLLPLPLLGAMLTFAGGQLAWSRRLIDGKPYCLFVIVATALCALLVNMAAGLALGLLLERGIRQYQSARSL</sequence>
<feature type="transmembrane region" description="Helical" evidence="1">
    <location>
        <begin position="12"/>
        <end position="32"/>
    </location>
</feature>
<keyword evidence="1" id="KW-1133">Transmembrane helix</keyword>
<dbReference type="Pfam" id="PF16983">
    <property type="entry name" value="MFS_MOT1"/>
    <property type="match status" value="2"/>
</dbReference>
<dbReference type="Proteomes" id="UP001195903">
    <property type="component" value="Unassembled WGS sequence"/>
</dbReference>
<dbReference type="RefSeq" id="WP_214506340.1">
    <property type="nucleotide sequence ID" value="NZ_JAHEPS010000002.1"/>
</dbReference>
<reference evidence="2 3" key="1">
    <citation type="submission" date="2021-05" db="EMBL/GenBank/DDBJ databases">
        <title>Shewanella sp. JM162201.</title>
        <authorList>
            <person name="Xu S."/>
            <person name="Li A."/>
        </authorList>
    </citation>
    <scope>NUCLEOTIDE SEQUENCE [LARGE SCALE GENOMIC DNA]</scope>
    <source>
        <strain evidence="2 3">JM162201</strain>
    </source>
</reference>
<name>A0ABS5V138_9GAMM</name>
<proteinExistence type="predicted"/>
<protein>
    <submittedName>
        <fullName evidence="2">Sulfate transporter</fullName>
    </submittedName>
</protein>
<feature type="transmembrane region" description="Helical" evidence="1">
    <location>
        <begin position="242"/>
        <end position="264"/>
    </location>
</feature>
<organism evidence="2 3">
    <name type="scientific">Shewanella jiangmenensis</name>
    <dbReference type="NCBI Taxonomy" id="2837387"/>
    <lineage>
        <taxon>Bacteria</taxon>
        <taxon>Pseudomonadati</taxon>
        <taxon>Pseudomonadota</taxon>
        <taxon>Gammaproteobacteria</taxon>
        <taxon>Alteromonadales</taxon>
        <taxon>Shewanellaceae</taxon>
        <taxon>Shewanella</taxon>
    </lineage>
</organism>
<feature type="transmembrane region" description="Helical" evidence="1">
    <location>
        <begin position="195"/>
        <end position="221"/>
    </location>
</feature>
<gene>
    <name evidence="2" type="ORF">KJI95_06300</name>
</gene>
<keyword evidence="3" id="KW-1185">Reference proteome</keyword>
<evidence type="ECO:0000256" key="1">
    <source>
        <dbReference type="SAM" id="Phobius"/>
    </source>
</evidence>
<feature type="transmembrane region" description="Helical" evidence="1">
    <location>
        <begin position="297"/>
        <end position="319"/>
    </location>
</feature>
<keyword evidence="1" id="KW-0812">Transmembrane</keyword>
<feature type="transmembrane region" description="Helical" evidence="1">
    <location>
        <begin position="331"/>
        <end position="356"/>
    </location>
</feature>
<feature type="transmembrane region" description="Helical" evidence="1">
    <location>
        <begin position="270"/>
        <end position="290"/>
    </location>
</feature>
<dbReference type="EMBL" id="JAHEPS010000002">
    <property type="protein sequence ID" value="MBT1444135.1"/>
    <property type="molecule type" value="Genomic_DNA"/>
</dbReference>
<keyword evidence="1" id="KW-0472">Membrane</keyword>